<keyword evidence="3" id="KW-1185">Reference proteome</keyword>
<name>A0ABS8DD16_9FIRM</name>
<comment type="similarity">
    <text evidence="1">Belongs to the HAD-like hydrolase superfamily. NagD family.</text>
</comment>
<protein>
    <recommendedName>
        <fullName evidence="1">Acid sugar phosphatase</fullName>
        <ecNumber evidence="1">3.1.3.-</ecNumber>
    </recommendedName>
</protein>
<keyword evidence="2" id="KW-0378">Hydrolase</keyword>
<reference evidence="2 3" key="1">
    <citation type="submission" date="2021-10" db="EMBL/GenBank/DDBJ databases">
        <title>Collection of gut derived symbiotic bacterial strains cultured from healthy donors.</title>
        <authorList>
            <person name="Lin H."/>
            <person name="Littmann E."/>
            <person name="Kohout C."/>
            <person name="Pamer E.G."/>
        </authorList>
    </citation>
    <scope>NUCLEOTIDE SEQUENCE [LARGE SCALE GENOMIC DNA]</scope>
    <source>
        <strain evidence="2 3">DFI.1.165</strain>
    </source>
</reference>
<evidence type="ECO:0000256" key="1">
    <source>
        <dbReference type="PIRNR" id="PIRNR000915"/>
    </source>
</evidence>
<dbReference type="EC" id="3.1.3.-" evidence="1"/>
<dbReference type="EMBL" id="JAJCIS010000001">
    <property type="protein sequence ID" value="MCB7386292.1"/>
    <property type="molecule type" value="Genomic_DNA"/>
</dbReference>
<dbReference type="InterPro" id="IPR036412">
    <property type="entry name" value="HAD-like_sf"/>
</dbReference>
<comment type="cofactor">
    <cofactor evidence="1">
        <name>Mg(2+)</name>
        <dbReference type="ChEBI" id="CHEBI:18420"/>
    </cofactor>
</comment>
<dbReference type="PANTHER" id="PTHR19288:SF46">
    <property type="entry name" value="HALOACID DEHALOGENASE-LIKE HYDROLASE DOMAIN-CONTAINING PROTEIN 2"/>
    <property type="match status" value="1"/>
</dbReference>
<dbReference type="InterPro" id="IPR006357">
    <property type="entry name" value="HAD-SF_hydro_IIA"/>
</dbReference>
<dbReference type="GO" id="GO:0016787">
    <property type="term" value="F:hydrolase activity"/>
    <property type="evidence" value="ECO:0007669"/>
    <property type="project" value="UniProtKB-KW"/>
</dbReference>
<keyword evidence="1" id="KW-0460">Magnesium</keyword>
<evidence type="ECO:0000313" key="3">
    <source>
        <dbReference type="Proteomes" id="UP001299546"/>
    </source>
</evidence>
<dbReference type="RefSeq" id="WP_066732605.1">
    <property type="nucleotide sequence ID" value="NZ_JAJCIQ010000001.1"/>
</dbReference>
<evidence type="ECO:0000313" key="2">
    <source>
        <dbReference type="EMBL" id="MCB7386292.1"/>
    </source>
</evidence>
<comment type="caution">
    <text evidence="2">The sequence shown here is derived from an EMBL/GenBank/DDBJ whole genome shotgun (WGS) entry which is preliminary data.</text>
</comment>
<dbReference type="PANTHER" id="PTHR19288">
    <property type="entry name" value="4-NITROPHENYLPHOSPHATASE-RELATED"/>
    <property type="match status" value="1"/>
</dbReference>
<dbReference type="Gene3D" id="3.40.50.1000">
    <property type="entry name" value="HAD superfamily/HAD-like"/>
    <property type="match status" value="2"/>
</dbReference>
<keyword evidence="1" id="KW-0479">Metal-binding</keyword>
<sequence length="267" mass="29949">MLKHKKIFLFDIDGTLAVDSLLYEGSRELLEYIERIGGRAYYITNNSTKSRKDYVDKFARWNLETSEEQFVTASYATCLYLKEHYGGKKLFVMGTPSFVEELRSWGLVVTEHAQEDVSCVVVGFDQSLTYEKVWDACRLLFCEGVDYVGTNPDLRCPTAFGFVPDCGGICEMLNGTVGRRPLYIGKPNAQIVELCLKDCGADKNEVLVVGDRLYTDIACGINAGVDTAVVYTGEATKEEVEGSSWKPDYEFENIMELYQRITGTGGR</sequence>
<dbReference type="NCBIfam" id="TIGR01460">
    <property type="entry name" value="HAD-SF-IIA"/>
    <property type="match status" value="1"/>
</dbReference>
<proteinExistence type="inferred from homology"/>
<dbReference type="PIRSF" id="PIRSF000915">
    <property type="entry name" value="PGP-type_phosphatase"/>
    <property type="match status" value="1"/>
</dbReference>
<dbReference type="Proteomes" id="UP001299546">
    <property type="component" value="Unassembled WGS sequence"/>
</dbReference>
<dbReference type="Pfam" id="PF13242">
    <property type="entry name" value="Hydrolase_like"/>
    <property type="match status" value="1"/>
</dbReference>
<organism evidence="2 3">
    <name type="scientific">Bariatricus massiliensis</name>
    <dbReference type="NCBI Taxonomy" id="1745713"/>
    <lineage>
        <taxon>Bacteria</taxon>
        <taxon>Bacillati</taxon>
        <taxon>Bacillota</taxon>
        <taxon>Clostridia</taxon>
        <taxon>Lachnospirales</taxon>
        <taxon>Lachnospiraceae</taxon>
        <taxon>Bariatricus</taxon>
    </lineage>
</organism>
<comment type="function">
    <text evidence="1">Catalyzes the dephosphorylation of 2-6 carbon acid sugars in vitro.</text>
</comment>
<dbReference type="InterPro" id="IPR023214">
    <property type="entry name" value="HAD_sf"/>
</dbReference>
<gene>
    <name evidence="2" type="ORF">LIZ65_03235</name>
</gene>
<dbReference type="SUPFAM" id="SSF56784">
    <property type="entry name" value="HAD-like"/>
    <property type="match status" value="1"/>
</dbReference>
<dbReference type="Pfam" id="PF13344">
    <property type="entry name" value="Hydrolase_6"/>
    <property type="match status" value="1"/>
</dbReference>
<accession>A0ABS8DD16</accession>